<name>A0AAD5WVN6_9FUNG</name>
<feature type="region of interest" description="Disordered" evidence="1">
    <location>
        <begin position="105"/>
        <end position="165"/>
    </location>
</feature>
<evidence type="ECO:0000313" key="2">
    <source>
        <dbReference type="EMBL" id="KAJ3024560.1"/>
    </source>
</evidence>
<evidence type="ECO:0000313" key="3">
    <source>
        <dbReference type="Proteomes" id="UP001212841"/>
    </source>
</evidence>
<dbReference type="AlphaFoldDB" id="A0AAD5WVN6"/>
<gene>
    <name evidence="2" type="ORF">HK097_006893</name>
</gene>
<feature type="compositionally biased region" description="Basic and acidic residues" evidence="1">
    <location>
        <begin position="24"/>
        <end position="36"/>
    </location>
</feature>
<reference evidence="2" key="1">
    <citation type="submission" date="2020-05" db="EMBL/GenBank/DDBJ databases">
        <title>Phylogenomic resolution of chytrid fungi.</title>
        <authorList>
            <person name="Stajich J.E."/>
            <person name="Amses K."/>
            <person name="Simmons R."/>
            <person name="Seto K."/>
            <person name="Myers J."/>
            <person name="Bonds A."/>
            <person name="Quandt C.A."/>
            <person name="Barry K."/>
            <person name="Liu P."/>
            <person name="Grigoriev I."/>
            <person name="Longcore J.E."/>
            <person name="James T.Y."/>
        </authorList>
    </citation>
    <scope>NUCLEOTIDE SEQUENCE</scope>
    <source>
        <strain evidence="2">JEL0318</strain>
    </source>
</reference>
<protein>
    <submittedName>
        <fullName evidence="2">Uncharacterized protein</fullName>
    </submittedName>
</protein>
<keyword evidence="3" id="KW-1185">Reference proteome</keyword>
<proteinExistence type="predicted"/>
<dbReference type="EMBL" id="JADGJD010003264">
    <property type="protein sequence ID" value="KAJ3024560.1"/>
    <property type="molecule type" value="Genomic_DNA"/>
</dbReference>
<dbReference type="Proteomes" id="UP001212841">
    <property type="component" value="Unassembled WGS sequence"/>
</dbReference>
<comment type="caution">
    <text evidence="2">The sequence shown here is derived from an EMBL/GenBank/DDBJ whole genome shotgun (WGS) entry which is preliminary data.</text>
</comment>
<sequence>MDSTVLDLERLSLDGNDEGVESNQIKDDERREKDVLEDMLIAGMEEEEEESDEVTSSEEELGTEEEEEESEEDFDVGEIEIPSQDPMAIVEGVFPLLPPSVPIVITTPPPPNPSSSSLPLAQQQDQTPPQPKPTVSAVVVLPSPTNSPPPSHSTRTTPPSLPSALKTRAVLTASTTTETLPKKSVRFNPTSLQAVCVFKRATAPSDIITSPRFTLEDTEEDLRPPPSVIYRPTIVCRNFPASGLGVGGFNIGGGVKDGREVRVEKVHLDGRTLVGLVR</sequence>
<feature type="non-terminal residue" evidence="2">
    <location>
        <position position="278"/>
    </location>
</feature>
<feature type="compositionally biased region" description="Low complexity" evidence="1">
    <location>
        <begin position="114"/>
        <end position="127"/>
    </location>
</feature>
<organism evidence="2 3">
    <name type="scientific">Rhizophlyctis rosea</name>
    <dbReference type="NCBI Taxonomy" id="64517"/>
    <lineage>
        <taxon>Eukaryota</taxon>
        <taxon>Fungi</taxon>
        <taxon>Fungi incertae sedis</taxon>
        <taxon>Chytridiomycota</taxon>
        <taxon>Chytridiomycota incertae sedis</taxon>
        <taxon>Chytridiomycetes</taxon>
        <taxon>Rhizophlyctidales</taxon>
        <taxon>Rhizophlyctidaceae</taxon>
        <taxon>Rhizophlyctis</taxon>
    </lineage>
</organism>
<feature type="region of interest" description="Disordered" evidence="1">
    <location>
        <begin position="1"/>
        <end position="77"/>
    </location>
</feature>
<evidence type="ECO:0000256" key="1">
    <source>
        <dbReference type="SAM" id="MobiDB-lite"/>
    </source>
</evidence>
<accession>A0AAD5WVN6</accession>
<feature type="compositionally biased region" description="Acidic residues" evidence="1">
    <location>
        <begin position="44"/>
        <end position="77"/>
    </location>
</feature>